<dbReference type="EMBL" id="MLAK01001160">
    <property type="protein sequence ID" value="OHS96659.1"/>
    <property type="molecule type" value="Genomic_DNA"/>
</dbReference>
<keyword evidence="8" id="KW-1185">Reference proteome</keyword>
<dbReference type="Pfam" id="PF08393">
    <property type="entry name" value="DHC_N2"/>
    <property type="match status" value="1"/>
</dbReference>
<dbReference type="InterPro" id="IPR042222">
    <property type="entry name" value="Dynein_2_N"/>
</dbReference>
<dbReference type="RefSeq" id="XP_068349796.1">
    <property type="nucleotide sequence ID" value="XM_068495071.1"/>
</dbReference>
<keyword evidence="1 2" id="KW-0175">Coiled coil</keyword>
<comment type="caution">
    <text evidence="7">The sequence shown here is derived from an EMBL/GenBank/DDBJ whole genome shotgun (WGS) entry which is preliminary data.</text>
</comment>
<evidence type="ECO:0000259" key="5">
    <source>
        <dbReference type="Pfam" id="PF12780"/>
    </source>
</evidence>
<dbReference type="FunFam" id="3.20.180.20:FF:000006">
    <property type="entry name" value="Dynein heavy chain family protein"/>
    <property type="match status" value="1"/>
</dbReference>
<dbReference type="Gene3D" id="1.20.140.100">
    <property type="entry name" value="Dynein heavy chain, N-terminal domain 2"/>
    <property type="match status" value="1"/>
</dbReference>
<dbReference type="InterPro" id="IPR026983">
    <property type="entry name" value="DHC"/>
</dbReference>
<evidence type="ECO:0000313" key="7">
    <source>
        <dbReference type="EMBL" id="OHS96659.1"/>
    </source>
</evidence>
<reference evidence="7" key="1">
    <citation type="submission" date="2016-10" db="EMBL/GenBank/DDBJ databases">
        <authorList>
            <person name="Benchimol M."/>
            <person name="Almeida L.G."/>
            <person name="Vasconcelos A.T."/>
            <person name="Perreira-Neves A."/>
            <person name="Rosa I.A."/>
            <person name="Tasca T."/>
            <person name="Bogo M.R."/>
            <person name="de Souza W."/>
        </authorList>
    </citation>
    <scope>NUCLEOTIDE SEQUENCE [LARGE SCALE GENOMIC DNA]</scope>
    <source>
        <strain evidence="7">K</strain>
    </source>
</reference>
<evidence type="ECO:0000313" key="8">
    <source>
        <dbReference type="Proteomes" id="UP000179807"/>
    </source>
</evidence>
<dbReference type="GO" id="GO:0060294">
    <property type="term" value="P:cilium movement involved in cell motility"/>
    <property type="evidence" value="ECO:0007669"/>
    <property type="project" value="TreeGrafter"/>
</dbReference>
<dbReference type="GeneID" id="94829775"/>
<proteinExistence type="predicted"/>
<dbReference type="Gene3D" id="1.10.287.2620">
    <property type="match status" value="1"/>
</dbReference>
<dbReference type="Pfam" id="PF12775">
    <property type="entry name" value="AAA_7"/>
    <property type="match status" value="1"/>
</dbReference>
<dbReference type="InterPro" id="IPR035699">
    <property type="entry name" value="AAA_6"/>
</dbReference>
<dbReference type="Gene3D" id="1.20.58.1120">
    <property type="match status" value="1"/>
</dbReference>
<protein>
    <submittedName>
        <fullName evidence="7">Dynein heavy chain family protein</fullName>
    </submittedName>
</protein>
<feature type="coiled-coil region" evidence="2">
    <location>
        <begin position="2969"/>
        <end position="3030"/>
    </location>
</feature>
<dbReference type="Pfam" id="PF12780">
    <property type="entry name" value="AAA_8"/>
    <property type="match status" value="1"/>
</dbReference>
<dbReference type="VEuPathDB" id="TrichDB:TRFO_09809"/>
<accession>A0A1J4JG86</accession>
<dbReference type="Gene3D" id="3.40.50.300">
    <property type="entry name" value="P-loop containing nucleotide triphosphate hydrolases"/>
    <property type="match status" value="6"/>
</dbReference>
<dbReference type="InterPro" id="IPR027417">
    <property type="entry name" value="P-loop_NTPase"/>
</dbReference>
<dbReference type="PANTHER" id="PTHR10676:SF396">
    <property type="entry name" value="DYNEIN AXONEMAL HEAVY CHAIN 1"/>
    <property type="match status" value="1"/>
</dbReference>
<feature type="domain" description="Dynein heavy chain AAA module D4" evidence="5">
    <location>
        <begin position="2499"/>
        <end position="2651"/>
    </location>
</feature>
<evidence type="ECO:0000259" key="6">
    <source>
        <dbReference type="Pfam" id="PF18199"/>
    </source>
</evidence>
<dbReference type="GO" id="GO:0097729">
    <property type="term" value="C:9+2 motile cilium"/>
    <property type="evidence" value="ECO:0007669"/>
    <property type="project" value="TreeGrafter"/>
</dbReference>
<dbReference type="PANTHER" id="PTHR10676">
    <property type="entry name" value="DYNEIN HEAVY CHAIN FAMILY PROTEIN"/>
    <property type="match status" value="1"/>
</dbReference>
<dbReference type="GO" id="GO:0051959">
    <property type="term" value="F:dynein light intermediate chain binding"/>
    <property type="evidence" value="ECO:0007669"/>
    <property type="project" value="InterPro"/>
</dbReference>
<evidence type="ECO:0000256" key="1">
    <source>
        <dbReference type="ARBA" id="ARBA00023054"/>
    </source>
</evidence>
<dbReference type="InterPro" id="IPR042228">
    <property type="entry name" value="Dynein_linker_3"/>
</dbReference>
<dbReference type="GO" id="GO:0008569">
    <property type="term" value="F:minus-end-directed microtubule motor activity"/>
    <property type="evidence" value="ECO:0007669"/>
    <property type="project" value="TreeGrafter"/>
</dbReference>
<feature type="domain" description="Dynein heavy chain linker" evidence="3">
    <location>
        <begin position="911"/>
        <end position="1317"/>
    </location>
</feature>
<evidence type="ECO:0000259" key="3">
    <source>
        <dbReference type="Pfam" id="PF08393"/>
    </source>
</evidence>
<dbReference type="SUPFAM" id="SSF52540">
    <property type="entry name" value="P-loop containing nucleoside triphosphate hydrolases"/>
    <property type="match status" value="2"/>
</dbReference>
<feature type="domain" description="Dynein heavy chain hydrolytic ATP-binding dynein motor region" evidence="4">
    <location>
        <begin position="1450"/>
        <end position="1801"/>
    </location>
</feature>
<dbReference type="GO" id="GO:0005524">
    <property type="term" value="F:ATP binding"/>
    <property type="evidence" value="ECO:0007669"/>
    <property type="project" value="InterPro"/>
</dbReference>
<evidence type="ECO:0000259" key="4">
    <source>
        <dbReference type="Pfam" id="PF12774"/>
    </source>
</evidence>
<sequence length="4219" mass="490170">MQKKKKKKKKKKNVLSGPISRIGFCSNSIEYFMRQKNSFEFLSFFSIQFFKIFQMDEKESEIRKFNSIPTPQVISHRPKQNSAVIMENRSLYNATEVGNRADDYDIQKENESESDLIIRTQNPGLLAFRNQKAKNKAKNRPMSNIVLAPLQGNSSSSTNTTFSSTATSQTTHFSSLINPKPQSSLLKKTLSPMQITKREIEEERNSLAFKEDPIAYFSKRKDGSGHLFITLNFARDRSDPEFSPYELVKAPTAELNPEYFTMSASGVTHIFPNGESDHATLERWAAETAFYKMIRALRIFALYRYWKSFKVWKNFIKRRRYEKMSLIVKAHPFFVQTGFYMTTLNVMETSCEQMVKQYLLSFWPQRKFTMKMFLTEIEENKEALIEEYQNYLSNVLELMLQLDGDIRDPTRVLVKETDFTRGKNVIPNLGQLMVIREKVDAERIKRNEIVNNEVKGFCYFIRMIDYLLLESLSTACYESWKAADQNVSQEMSSIFQIEIYFTDEGEIAFVPTLDELLTAIDNSLSDSIITLTKLPRLLSQSQLRPHLREVYNSIHKLLEDGPHFDQFCKTNPDYEKFHDNIIRVIKDSYHESEEHSRGFIEFFPLYKIGKEWSPQIYIMQRGGESHKFDLATSRHNVDSSSSIDLENDEESLSFDPSTELIVDFDAVRKDINDFLSYETRLTQFHACTVRGALYIDSKNLRGILTPIPIQSIRAIQNALKELIQKKIDDITRIFRFCSKKLKKDPGTLEQYVDHCEFTAKVQAMDPFISKEIDFVDKLYALYENVGYNSNNLVDHSRNPLRDGYRTFQNDQDRAIMIRKLNSDRFVQILNDKLKQKESKLQKYHVFLQTFPTTIEEANMDFLIPQIEKAKEKLVKLEPDIHALMKCQEVMGVKLHDLNEYDVVQRGATFADKLFKSIHAYNKISFNITNVPFNNINIDEFCKEVLRLRDEANELIKTSDRPNGMLDEMYEKLSRIIPFLDQLKVLSESQMHFRHWNSLFNQCGQANTYYAQIKIDELISLGILNETEKIKTIASTAKGESQLETDFQAVTARWQEVKLPLLESQPKAEDSLLLGDLNSLFQEIYDTQITLNQMLLFPYVQGIKDSILQFSNSLESYAKIMDAWSTFESNWVILSPFFSQDATKEILPHQANRFTMVKRRWVSLVRHTLENTSLVHVCSFPSLHEMLIENNKTMQNLLQSVTKFIDVKRTIMPRFYFLSDAEILKLFSTLDFNIFQQYLRKIFMKVRAFKTQSQEENNQTNGVNKLQEFSRLRILGLMGDGKNFLKFVKNVQCIGSIENWINNLVETMKISLRESVSNALTSFTQTPLKSWIKAYSTSVCLLVFQIKYATEIDECFNNFENNVHSFTEYQKKLIEIQATLSNLLHDDDFIDLNDQISSLIMTIDTHIHMTSILSERIQNFSQNLNWSHYFKLRLIDEKLYIEFDSIKVEHGYEFYGSSPLFIQSQASLRAKNNICHSLNAGCFPYLFGSAHVGKKSLLTHLTSLYGQFLYIFPAFTDTNKTILSRIFSGVAANGCWLAFNDLRFHSPENLVFIYDTLREFQSPKIEGKVIIDGSPKVYLKNARIIFTGHSLLRSEKSFPPQLRSALKPVSLGAPNIEKMALAKFSASGFFEGESISGKLINLLRSITYIFSYLPVKTILSTTMKIINEAKATLLFISHNNTIPFLTYYESPALAEEYSVVYAIYKWYIHCIRTEHQQSFLQLIYSYFPMFSSFDKFKRNLTDHDCFVSDTCEKILKDTLHLLITNTSDELADYLIERTVSFYNLLIRNPCVIIYGPPNSGKSQIVDLLESAINKILESPEKAEFFTDLRPIKLFDVYHNIETWERMFGEMKFDNDLGQIWNCGEMQTYVTNLMKYENTHQRILRLNGPLTPRFVNFITQMAGSAENGSFKLNTLDSLEYDNNMHIIFETDNIASLTPSCFGFCGILPMTNEHTRLVCPTNLDLFEFVDPLQILNRVLSVYRDHVPEIMKRHIIKLFPEISASIIKYVYKTPNYLYHSDSQMRTQDSEVIIAEHLPYLALLYMFNYLDIAAADKSNEEHIRVVMVMSLFTVFSSIIENTNLAEFDNWVRAQFQLKVPQDWVGFEVSQRFWDTYPRPSMMSLRFYENDLLPLKEDFINMSPLTSPNVALAGLPILSTVSICTVSYLPLINQGEILLRQKQHFMLYGPAGCGKSTLLKFIFRNSQDIIPMVIPVSKWSTKHSLQQFILTHSNILQKQYMLATEMKTHALIFDNLPPNNMKAIEFIRMLVTSSFVPVTSRKDPKYLDMLQMKNYFVIVTSRSLSNFPPRFLAKFFLMKLDEPSNISIREIYNGLGKHFNINQRLVDITYSLTEKFRNTDTRCGFKKTPFHYLSLLNVFPAFEKREGNSNVDMAQLAKLLLCQLNLYYTHRLVSKDSLSSVQRHFEMLFDIPECKSLFKTFFKGEDIMYAETENRNRSFCVNVSNHPTHLIQEELNFYLAGFNGSHSDKLIIKFTPPVIRQWAMLQNALTFPGSNVLLIGKENTGRYTLTRFVAHMKEQQFIYVPPQSDIDINDVHERRLFMNKLLSKTLRNIAINPKPLIIFIKYNRHSMMDIEMLSHLYELGDPTPFLKSNEIEELYYMNGTKHGIPQDDRLTMFDQICEILKLNVHIAMSVNENFNAEKYPLFTKIEFLSSTSKFIKKSSKTIFSHPRLEKMRSLFPENITHVLYLIHEAARNKYKQVSVNSFYDFADNFIHYYQLWHEEALNRRNNGNIAISFIESLHKEIEDIEKQINEGKPDLMKQKVEDDKIQQSFIIKKDTIQVRLNKIDDEERKHSMELKTILDEIGPLKAQLNDAGVHVDLAKNKLDALSQTSLNSLLPYIDDPPPVFKYVMDLTCSMMDQPQSFGKKLFKDEKLIQIILSRINPLKMDESTIKRAYTISERNKFDSRDANSVCPTLTPFYDWANAAIKVAVLAFTIKEKEILYEHKKKVFHQYKEDVKLERESIQQVSDSLEKEIAEFQIGYDKLKEQENDFEYLEEKQSTLKNITDGLNSLLEKWKNYDAGFKDIEFKIIGDALTFSSFITYTGMISNRFNDNQNNPRFDINFSNTNSNKNSISHISPKNDFFKEVHDILLTNGFTDSLDDPLFIKKTLAIMNENNEDFFFRNDNPAFMFTDHNVQFVESVIRTPLIIDPDGLINETITKSIKPKKLCRASMYSHKLYEIFVHCLTEGKTLILEDVDWLHPILLSILPMELYPSKENSEVTIEINTFSKYNFYQNNSSNNTKSKSNIENGGDNNQAQKIIRNHKFRLFLFSSKLSAKDIPAELASRVTVIDLSYDSLNAVRDIITNVFIQSYLPGLSKKYNSDERMLLHQIIQKHKFEKEILEIISEVMNNQKNDKDYDFLDDEELILNFFQSKDCYFNADKEYSRLLDMKSQISSNSKQEDVVKPIEKFKPLIDICFIFWEALSRFLPKVKTGKAYSLNDFIASIHAAINACNFKEGEELNDQQLDELQRSIISHIFDFIMPTLMFNEIYFLLFYVTFRIRVLKKINPESDFPNIVTHLTQEYNGTFDMKVIEIRTGDTIDQLRFSSIGSVFQIITKFITEEFGKNFLGKFPMFSLESFSSAPSYTPILIKMSERDPGLLFDEFANSRNKLRFMFSISLSDDEKSLKKAEAKVQKAIENGFWVIVHYHVAKPIIAAFLNDITDQIKNAPAEFRLVILCRSTKFLPHSLLVRCKKIEYESFPSIKQQMLEIYQHYGQLLTNHKFCPNIKRLFYMEALTYSLIRYRMFVDPIGFFYNLPLDEPNIKDIFNGSIITYENQESVENNNIVEQNKNKKIVVSPLNVLRKFILGLFFSGMCTDDFDLQKVNLYLELDAEKGFTHESSLEKSIWEVPSFSVTSTANKFIQKLPHFPNGDVLLMDKEISSPLIQWNLSRWITKPFIKLNRLSVQRPPIEQIRIQLESLKALFPPDVDVSLTPKNSTPMSLFLLCEVEKLNSSIMKIREEIHYALEGLREDVIQEISLDQVPQRWCEIVGFNGSRIIARFFTFIREKADFLAHWMKNGTYITQAINVNHIRNIKGLLLAFLNEMAYQRRSQITTNEFICIIDSNKGTYSGRSDGIGPGLTLTNVWLVGGNYDQQLCCFVEPNAKTLPMKRFQEILFIPKSFCPEESINANELEGYNDNIYECPFYLSFPCQQFALEEEKSRTDGETNNLICTLKLKTRVPVENLVSNGVCLVCHLPEIFTP</sequence>
<dbReference type="Pfam" id="PF18199">
    <property type="entry name" value="Dynein_C"/>
    <property type="match status" value="1"/>
</dbReference>
<dbReference type="OrthoDB" id="10521832at2759"/>
<dbReference type="GO" id="GO:0045505">
    <property type="term" value="F:dynein intermediate chain binding"/>
    <property type="evidence" value="ECO:0007669"/>
    <property type="project" value="InterPro"/>
</dbReference>
<dbReference type="Gene3D" id="1.20.920.20">
    <property type="match status" value="1"/>
</dbReference>
<dbReference type="InterPro" id="IPR024317">
    <property type="entry name" value="Dynein_heavy_chain_D4_dom"/>
</dbReference>
<dbReference type="InterPro" id="IPR041228">
    <property type="entry name" value="Dynein_C"/>
</dbReference>
<organism evidence="7 8">
    <name type="scientific">Tritrichomonas foetus</name>
    <dbReference type="NCBI Taxonomy" id="1144522"/>
    <lineage>
        <taxon>Eukaryota</taxon>
        <taxon>Metamonada</taxon>
        <taxon>Parabasalia</taxon>
        <taxon>Tritrichomonadida</taxon>
        <taxon>Tritrichomonadidae</taxon>
        <taxon>Tritrichomonas</taxon>
    </lineage>
</organism>
<dbReference type="Pfam" id="PF12774">
    <property type="entry name" value="AAA_6"/>
    <property type="match status" value="1"/>
</dbReference>
<evidence type="ECO:0000256" key="2">
    <source>
        <dbReference type="SAM" id="Coils"/>
    </source>
</evidence>
<dbReference type="Gene3D" id="3.20.180.20">
    <property type="entry name" value="Dynein heavy chain, N-terminal domain 2"/>
    <property type="match status" value="1"/>
</dbReference>
<gene>
    <name evidence="7" type="ORF">TRFO_09809</name>
</gene>
<feature type="domain" description="Dynein heavy chain C-terminal" evidence="6">
    <location>
        <begin position="3933"/>
        <end position="4211"/>
    </location>
</feature>
<dbReference type="Proteomes" id="UP000179807">
    <property type="component" value="Unassembled WGS sequence"/>
</dbReference>
<name>A0A1J4JG86_9EUKA</name>
<dbReference type="InterPro" id="IPR013602">
    <property type="entry name" value="Dynein_heavy_linker"/>
</dbReference>
<dbReference type="GO" id="GO:0030286">
    <property type="term" value="C:dynein complex"/>
    <property type="evidence" value="ECO:0007669"/>
    <property type="project" value="InterPro"/>
</dbReference>
<dbReference type="FunFam" id="1.20.140.100:FF:000008">
    <property type="entry name" value="Dynein heavy chain domain 1"/>
    <property type="match status" value="1"/>
</dbReference>